<protein>
    <submittedName>
        <fullName evidence="5">Transcriptional regulatory protein, ArsR family</fullName>
    </submittedName>
</protein>
<dbReference type="RefSeq" id="WP_048090988.1">
    <property type="nucleotide sequence ID" value="NZ_CP009552.1"/>
</dbReference>
<dbReference type="AlphaFoldDB" id="A0A0A7GCM6"/>
<dbReference type="GO" id="GO:0003700">
    <property type="term" value="F:DNA-binding transcription factor activity"/>
    <property type="evidence" value="ECO:0007669"/>
    <property type="project" value="InterPro"/>
</dbReference>
<evidence type="ECO:0000313" key="5">
    <source>
        <dbReference type="EMBL" id="AIY89613.1"/>
    </source>
</evidence>
<dbReference type="Proteomes" id="UP000030624">
    <property type="component" value="Chromosome"/>
</dbReference>
<evidence type="ECO:0000259" key="4">
    <source>
        <dbReference type="PROSITE" id="PS50987"/>
    </source>
</evidence>
<dbReference type="GeneID" id="24797164"/>
<evidence type="ECO:0000256" key="1">
    <source>
        <dbReference type="ARBA" id="ARBA00023015"/>
    </source>
</evidence>
<proteinExistence type="predicted"/>
<dbReference type="SMART" id="SM00418">
    <property type="entry name" value="HTH_ARSR"/>
    <property type="match status" value="1"/>
</dbReference>
<organism evidence="5 6">
    <name type="scientific">Geoglobus acetivorans</name>
    <dbReference type="NCBI Taxonomy" id="565033"/>
    <lineage>
        <taxon>Archaea</taxon>
        <taxon>Methanobacteriati</taxon>
        <taxon>Methanobacteriota</taxon>
        <taxon>Archaeoglobi</taxon>
        <taxon>Archaeoglobales</taxon>
        <taxon>Archaeoglobaceae</taxon>
        <taxon>Geoglobus</taxon>
    </lineage>
</organism>
<dbReference type="InterPro" id="IPR051081">
    <property type="entry name" value="HTH_MetalResp_TranReg"/>
</dbReference>
<gene>
    <name evidence="5" type="ORF">GACE_0560</name>
</gene>
<evidence type="ECO:0000256" key="3">
    <source>
        <dbReference type="ARBA" id="ARBA00023163"/>
    </source>
</evidence>
<feature type="domain" description="HTH arsR-type" evidence="4">
    <location>
        <begin position="1"/>
        <end position="90"/>
    </location>
</feature>
<dbReference type="InterPro" id="IPR000485">
    <property type="entry name" value="AsnC-type_HTH_dom"/>
</dbReference>
<dbReference type="PANTHER" id="PTHR33154">
    <property type="entry name" value="TRANSCRIPTIONAL REGULATOR, ARSR FAMILY"/>
    <property type="match status" value="1"/>
</dbReference>
<dbReference type="STRING" id="565033.GACE_0560"/>
<reference evidence="5 6" key="1">
    <citation type="journal article" date="2015" name="Appl. Environ. Microbiol.">
        <title>The Geoglobus acetivorans genome: Fe(III) reduction, acetate utilization, autotrophic growth, and degradation of aromatic compounds in a hyperthermophilic archaeon.</title>
        <authorList>
            <person name="Mardanov A.V."/>
            <person name="Slododkina G.B."/>
            <person name="Slobodkin A.I."/>
            <person name="Beletsky A.V."/>
            <person name="Gavrilov S.N."/>
            <person name="Kublanov I.V."/>
            <person name="Bonch-Osmolovskaya E.A."/>
            <person name="Skryabin K.G."/>
            <person name="Ravin N.V."/>
        </authorList>
    </citation>
    <scope>NUCLEOTIDE SEQUENCE [LARGE SCALE GENOMIC DNA]</scope>
    <source>
        <strain evidence="5 6">SBH6</strain>
    </source>
</reference>
<dbReference type="InterPro" id="IPR011991">
    <property type="entry name" value="ArsR-like_HTH"/>
</dbReference>
<dbReference type="PRINTS" id="PR00033">
    <property type="entry name" value="HTHASNC"/>
</dbReference>
<dbReference type="InterPro" id="IPR036388">
    <property type="entry name" value="WH-like_DNA-bd_sf"/>
</dbReference>
<keyword evidence="2" id="KW-0238">DNA-binding</keyword>
<evidence type="ECO:0000256" key="2">
    <source>
        <dbReference type="ARBA" id="ARBA00023125"/>
    </source>
</evidence>
<dbReference type="EMBL" id="CP009552">
    <property type="protein sequence ID" value="AIY89613.1"/>
    <property type="molecule type" value="Genomic_DNA"/>
</dbReference>
<dbReference type="InterPro" id="IPR001845">
    <property type="entry name" value="HTH_ArsR_DNA-bd_dom"/>
</dbReference>
<dbReference type="Gene3D" id="1.10.10.10">
    <property type="entry name" value="Winged helix-like DNA-binding domain superfamily/Winged helix DNA-binding domain"/>
    <property type="match status" value="1"/>
</dbReference>
<dbReference type="HOGENOM" id="CLU_097806_8_1_2"/>
<dbReference type="CDD" id="cd00090">
    <property type="entry name" value="HTH_ARSR"/>
    <property type="match status" value="1"/>
</dbReference>
<dbReference type="GO" id="GO:0043565">
    <property type="term" value="F:sequence-specific DNA binding"/>
    <property type="evidence" value="ECO:0007669"/>
    <property type="project" value="InterPro"/>
</dbReference>
<sequence length="93" mass="11372">MPDERLARALRARIRRKILKEIMKNEKLSVHEIAERLGISEYNASRHLKLLYDLGILDYEVKHPEKYYFIKLKSLKDLFEVYERVVEELRRRE</sequence>
<dbReference type="SUPFAM" id="SSF46785">
    <property type="entry name" value="Winged helix' DNA-binding domain"/>
    <property type="match status" value="1"/>
</dbReference>
<dbReference type="Pfam" id="PF12840">
    <property type="entry name" value="HTH_20"/>
    <property type="match status" value="1"/>
</dbReference>
<dbReference type="InterPro" id="IPR036390">
    <property type="entry name" value="WH_DNA-bd_sf"/>
</dbReference>
<dbReference type="PROSITE" id="PS50987">
    <property type="entry name" value="HTH_ARSR_2"/>
    <property type="match status" value="1"/>
</dbReference>
<dbReference type="PANTHER" id="PTHR33154:SF33">
    <property type="entry name" value="TRANSCRIPTIONAL REPRESSOR SDPR"/>
    <property type="match status" value="1"/>
</dbReference>
<dbReference type="eggNOG" id="arCOG01680">
    <property type="taxonomic scope" value="Archaea"/>
</dbReference>
<evidence type="ECO:0000313" key="6">
    <source>
        <dbReference type="Proteomes" id="UP000030624"/>
    </source>
</evidence>
<accession>A0A0A7GCM6</accession>
<name>A0A0A7GCM6_GEOAI</name>
<keyword evidence="1" id="KW-0805">Transcription regulation</keyword>
<keyword evidence="3" id="KW-0804">Transcription</keyword>
<dbReference type="KEGG" id="gac:GACE_0560"/>